<evidence type="ECO:0000313" key="1">
    <source>
        <dbReference type="EMBL" id="RPE71774.1"/>
    </source>
</evidence>
<keyword evidence="2" id="KW-1185">Reference proteome</keyword>
<dbReference type="Proteomes" id="UP000269689">
    <property type="component" value="Unassembled WGS sequence"/>
</dbReference>
<gene>
    <name evidence="1" type="ORF">EDD53_0902</name>
</gene>
<evidence type="ECO:0000313" key="2">
    <source>
        <dbReference type="Proteomes" id="UP000269689"/>
    </source>
</evidence>
<reference evidence="1 2" key="1">
    <citation type="submission" date="2018-11" db="EMBL/GenBank/DDBJ databases">
        <title>Genomic Encyclopedia of Type Strains, Phase IV (KMG-IV): sequencing the most valuable type-strain genomes for metagenomic binning, comparative biology and taxonomic classification.</title>
        <authorList>
            <person name="Goeker M."/>
        </authorList>
    </citation>
    <scope>NUCLEOTIDE SEQUENCE [LARGE SCALE GENOMIC DNA]</scope>
    <source>
        <strain evidence="1 2">DSM 104731</strain>
    </source>
</reference>
<dbReference type="NCBIfam" id="NF046098">
    <property type="entry name" value="RSP_7527_fam"/>
    <property type="match status" value="1"/>
</dbReference>
<dbReference type="AlphaFoldDB" id="A0A3N4VFQ7"/>
<dbReference type="EMBL" id="RKQK01000001">
    <property type="protein sequence ID" value="RPE71774.1"/>
    <property type="molecule type" value="Genomic_DNA"/>
</dbReference>
<sequence>MTNTKFETLDVYEIEAQARALRAQASREMFVAAKAWVARKLSFGTTSAAHNAA</sequence>
<protein>
    <submittedName>
        <fullName evidence="1">Uncharacterized protein</fullName>
    </submittedName>
</protein>
<organism evidence="1 2">
    <name type="scientific">Pacificibacter maritimus</name>
    <dbReference type="NCBI Taxonomy" id="762213"/>
    <lineage>
        <taxon>Bacteria</taxon>
        <taxon>Pseudomonadati</taxon>
        <taxon>Pseudomonadota</taxon>
        <taxon>Alphaproteobacteria</taxon>
        <taxon>Rhodobacterales</taxon>
        <taxon>Roseobacteraceae</taxon>
        <taxon>Pacificibacter</taxon>
    </lineage>
</organism>
<dbReference type="RefSeq" id="WP_170162675.1">
    <property type="nucleotide sequence ID" value="NZ_RKQK01000001.1"/>
</dbReference>
<comment type="caution">
    <text evidence="1">The sequence shown here is derived from an EMBL/GenBank/DDBJ whole genome shotgun (WGS) entry which is preliminary data.</text>
</comment>
<proteinExistence type="predicted"/>
<name>A0A3N4VFQ7_9RHOB</name>
<accession>A0A3N4VFQ7</accession>
<dbReference type="InterPro" id="IPR058227">
    <property type="entry name" value="RSP_7527-like"/>
</dbReference>